<dbReference type="AlphaFoldDB" id="A0A098RYX5"/>
<dbReference type="OrthoDB" id="1164858at2"/>
<organism evidence="2 3">
    <name type="scientific">Phaeodactylibacter xiamenensis</name>
    <dbReference type="NCBI Taxonomy" id="1524460"/>
    <lineage>
        <taxon>Bacteria</taxon>
        <taxon>Pseudomonadati</taxon>
        <taxon>Bacteroidota</taxon>
        <taxon>Saprospiria</taxon>
        <taxon>Saprospirales</taxon>
        <taxon>Haliscomenobacteraceae</taxon>
        <taxon>Phaeodactylibacter</taxon>
    </lineage>
</organism>
<dbReference type="RefSeq" id="WP_044229397.1">
    <property type="nucleotide sequence ID" value="NZ_JBKAGJ010000011.1"/>
</dbReference>
<dbReference type="STRING" id="1524460.IX84_29690"/>
<dbReference type="Gene3D" id="1.25.40.10">
    <property type="entry name" value="Tetratricopeptide repeat domain"/>
    <property type="match status" value="1"/>
</dbReference>
<comment type="caution">
    <text evidence="2">The sequence shown here is derived from an EMBL/GenBank/DDBJ whole genome shotgun (WGS) entry which is preliminary data.</text>
</comment>
<gene>
    <name evidence="2" type="ORF">IX84_29690</name>
</gene>
<keyword evidence="1" id="KW-0732">Signal</keyword>
<evidence type="ECO:0000313" key="2">
    <source>
        <dbReference type="EMBL" id="KGE85071.1"/>
    </source>
</evidence>
<name>A0A098RYX5_9BACT</name>
<accession>A0A098RYX5</accession>
<reference evidence="2 3" key="1">
    <citation type="journal article" date="2014" name="Int. J. Syst. Evol. Microbiol.">
        <title>Phaeodactylibacter xiamenensis gen. nov., sp. nov., a member of the family Saprospiraceae isolated from the marine alga Phaeodactylum tricornutum.</title>
        <authorList>
            <person name="Chen Z.Jr."/>
            <person name="Lei X."/>
            <person name="Lai Q."/>
            <person name="Li Y."/>
            <person name="Zhang B."/>
            <person name="Zhang J."/>
            <person name="Zhang H."/>
            <person name="Yang L."/>
            <person name="Zheng W."/>
            <person name="Tian Y."/>
            <person name="Yu Z."/>
            <person name="Xu H.Jr."/>
            <person name="Zheng T."/>
        </authorList>
    </citation>
    <scope>NUCLEOTIDE SEQUENCE [LARGE SCALE GENOMIC DNA]</scope>
    <source>
        <strain evidence="2 3">KD52</strain>
    </source>
</reference>
<keyword evidence="3" id="KW-1185">Reference proteome</keyword>
<dbReference type="InterPro" id="IPR046732">
    <property type="entry name" value="DUF6624"/>
</dbReference>
<evidence type="ECO:0000256" key="1">
    <source>
        <dbReference type="SAM" id="SignalP"/>
    </source>
</evidence>
<evidence type="ECO:0000313" key="3">
    <source>
        <dbReference type="Proteomes" id="UP000029736"/>
    </source>
</evidence>
<feature type="signal peptide" evidence="1">
    <location>
        <begin position="1"/>
        <end position="19"/>
    </location>
</feature>
<dbReference type="InterPro" id="IPR011990">
    <property type="entry name" value="TPR-like_helical_dom_sf"/>
</dbReference>
<dbReference type="Proteomes" id="UP000029736">
    <property type="component" value="Unassembled WGS sequence"/>
</dbReference>
<feature type="chain" id="PRO_5001939562" evidence="1">
    <location>
        <begin position="20"/>
        <end position="307"/>
    </location>
</feature>
<dbReference type="NCBIfam" id="NF047558">
    <property type="entry name" value="TPR_END_plus"/>
    <property type="match status" value="1"/>
</dbReference>
<protein>
    <submittedName>
        <fullName evidence="2">Uncharacterized protein</fullName>
    </submittedName>
</protein>
<sequence length="307" mass="35804">MRNHLTFLFLFLFTIYAQAQEKQMPVTTKADSLREAGDLAEAIALYRQGYEQDADDFTNTYNMACAYALLNNRDSAFYFLEQALPSDSTVLMMRDPDLVFLYEDDRYQALAEKQIEKVQAVHGKYQKPELARTLWRMMQTDQAFYGHTRVAEGKLGRRNIMTPAIWELKHRINEENQEALVEIIEENGWPLRSQVGGTAASAAFLVIQHADYELQKRYLPMIEAACKEGEASWSSYALMYDRIQTREDKPQKYGSQVRFNPETETYEPFPILEPEYVNQRRAEVGLGPIENYLSRWDIDWEVEQKTK</sequence>
<dbReference type="EMBL" id="JPOS01000093">
    <property type="protein sequence ID" value="KGE85071.1"/>
    <property type="molecule type" value="Genomic_DNA"/>
</dbReference>
<dbReference type="Pfam" id="PF20329">
    <property type="entry name" value="DUF6624"/>
    <property type="match status" value="1"/>
</dbReference>
<proteinExistence type="predicted"/>
<dbReference type="SUPFAM" id="SSF48452">
    <property type="entry name" value="TPR-like"/>
    <property type="match status" value="1"/>
</dbReference>